<accession>R0KLB3</accession>
<evidence type="ECO:0000256" key="3">
    <source>
        <dbReference type="ARBA" id="ARBA00022737"/>
    </source>
</evidence>
<dbReference type="PROSITE" id="PS51450">
    <property type="entry name" value="LRR"/>
    <property type="match status" value="1"/>
</dbReference>
<dbReference type="GO" id="GO:0031267">
    <property type="term" value="F:small GTPase binding"/>
    <property type="evidence" value="ECO:0007669"/>
    <property type="project" value="TreeGrafter"/>
</dbReference>
<dbReference type="SMART" id="SM00368">
    <property type="entry name" value="LRR_RI"/>
    <property type="match status" value="6"/>
</dbReference>
<keyword evidence="2" id="KW-0433">Leucine-rich repeat</keyword>
<dbReference type="AlphaFoldDB" id="R0KLB3"/>
<dbReference type="OrthoDB" id="184583at2759"/>
<dbReference type="GO" id="GO:0005096">
    <property type="term" value="F:GTPase activator activity"/>
    <property type="evidence" value="ECO:0007669"/>
    <property type="project" value="UniProtKB-KW"/>
</dbReference>
<keyword evidence="1" id="KW-0343">GTPase activation</keyword>
<evidence type="ECO:0000256" key="2">
    <source>
        <dbReference type="ARBA" id="ARBA00022614"/>
    </source>
</evidence>
<dbReference type="GO" id="GO:0005829">
    <property type="term" value="C:cytosol"/>
    <property type="evidence" value="ECO:0007669"/>
    <property type="project" value="TreeGrafter"/>
</dbReference>
<proteinExistence type="predicted"/>
<dbReference type="InterPro" id="IPR027038">
    <property type="entry name" value="RanGap"/>
</dbReference>
<dbReference type="EMBL" id="KB910129">
    <property type="protein sequence ID" value="EOB11391.1"/>
    <property type="molecule type" value="Genomic_DNA"/>
</dbReference>
<dbReference type="VEuPathDB" id="MicrosporidiaDB:NBO_1222g0001"/>
<dbReference type="PANTHER" id="PTHR24113:SF12">
    <property type="entry name" value="RAN GTPASE-ACTIVATING PROTEIN 1"/>
    <property type="match status" value="1"/>
</dbReference>
<dbReference type="Pfam" id="PF13516">
    <property type="entry name" value="LRR_6"/>
    <property type="match status" value="1"/>
</dbReference>
<dbReference type="OMA" id="CQIIVLK"/>
<dbReference type="SUPFAM" id="SSF52047">
    <property type="entry name" value="RNI-like"/>
    <property type="match status" value="1"/>
</dbReference>
<dbReference type="GO" id="GO:0048471">
    <property type="term" value="C:perinuclear region of cytoplasm"/>
    <property type="evidence" value="ECO:0007669"/>
    <property type="project" value="TreeGrafter"/>
</dbReference>
<dbReference type="STRING" id="578461.R0KLB3"/>
<dbReference type="PANTHER" id="PTHR24113">
    <property type="entry name" value="RAN GTPASE-ACTIVATING PROTEIN 1"/>
    <property type="match status" value="1"/>
</dbReference>
<dbReference type="Proteomes" id="UP000016927">
    <property type="component" value="Unassembled WGS sequence"/>
</dbReference>
<protein>
    <submittedName>
        <fullName evidence="4">Ran GTPase-activating protein 1</fullName>
    </submittedName>
</protein>
<dbReference type="InterPro" id="IPR001611">
    <property type="entry name" value="Leu-rich_rpt"/>
</dbReference>
<dbReference type="Pfam" id="PF00560">
    <property type="entry name" value="LRR_1"/>
    <property type="match status" value="1"/>
</dbReference>
<organism evidence="4 5">
    <name type="scientific">Nosema bombycis (strain CQ1 / CVCC 102059)</name>
    <name type="common">Microsporidian parasite</name>
    <name type="synonym">Pebrine of silkworm</name>
    <dbReference type="NCBI Taxonomy" id="578461"/>
    <lineage>
        <taxon>Eukaryota</taxon>
        <taxon>Fungi</taxon>
        <taxon>Fungi incertae sedis</taxon>
        <taxon>Microsporidia</taxon>
        <taxon>Nosematidae</taxon>
        <taxon>Nosema</taxon>
    </lineage>
</organism>
<sequence length="315" mass="35825">MLFSLKNQEKKYIDKSDTESIVKDLMINPEKITELDLTSNVFKPKAFEGICECIEKMKNLKFVVLDEIFTTLVKEDMLSCFVMVSKALMNKNLEVLDLSNNALSSDLPNEFLDLLSSLDSLKVLKVRNCGLGLMGADKLGECFTRLKKGNLEYLDLAQNRFFKFPQILAIGLSTLKNLRVLHLEFNTIEKESMSSFLPLLLDKPLEILDIRDNFLNLKGCQTLGEMFCVMDLKELMIGDCLMHDDGVKAFLKEASTRPVTLGLPGDIEVNVNCEILDLSYNDFEQEALNLLVDFVEKYQIRKLLINGIISKRLIN</sequence>
<evidence type="ECO:0000256" key="1">
    <source>
        <dbReference type="ARBA" id="ARBA00022468"/>
    </source>
</evidence>
<dbReference type="HOGENOM" id="CLU_028747_0_0_1"/>
<evidence type="ECO:0000313" key="5">
    <source>
        <dbReference type="Proteomes" id="UP000016927"/>
    </source>
</evidence>
<dbReference type="InterPro" id="IPR032675">
    <property type="entry name" value="LRR_dom_sf"/>
</dbReference>
<dbReference type="Gene3D" id="3.80.10.10">
    <property type="entry name" value="Ribonuclease Inhibitor"/>
    <property type="match status" value="1"/>
</dbReference>
<keyword evidence="3" id="KW-0677">Repeat</keyword>
<name>R0KLB3_NOSB1</name>
<evidence type="ECO:0000313" key="4">
    <source>
        <dbReference type="EMBL" id="EOB11391.1"/>
    </source>
</evidence>
<dbReference type="GO" id="GO:0005634">
    <property type="term" value="C:nucleus"/>
    <property type="evidence" value="ECO:0007669"/>
    <property type="project" value="TreeGrafter"/>
</dbReference>
<keyword evidence="5" id="KW-1185">Reference proteome</keyword>
<gene>
    <name evidence="4" type="primary">RAGP1</name>
    <name evidence="4" type="ORF">NBO_1222g0001</name>
</gene>
<dbReference type="GO" id="GO:0006913">
    <property type="term" value="P:nucleocytoplasmic transport"/>
    <property type="evidence" value="ECO:0007669"/>
    <property type="project" value="TreeGrafter"/>
</dbReference>
<reference evidence="4 5" key="1">
    <citation type="journal article" date="2013" name="BMC Genomics">
        <title>Comparative genomics of parasitic silkworm microsporidia reveal an association between genome expansion and host adaptation.</title>
        <authorList>
            <person name="Pan G."/>
            <person name="Xu J."/>
            <person name="Li T."/>
            <person name="Xia Q."/>
            <person name="Liu S.L."/>
            <person name="Zhang G."/>
            <person name="Li S."/>
            <person name="Li C."/>
            <person name="Liu H."/>
            <person name="Yang L."/>
            <person name="Liu T."/>
            <person name="Zhang X."/>
            <person name="Wu Z."/>
            <person name="Fan W."/>
            <person name="Dang X."/>
            <person name="Xiang H."/>
            <person name="Tao M."/>
            <person name="Li Y."/>
            <person name="Hu J."/>
            <person name="Li Z."/>
            <person name="Lin L."/>
            <person name="Luo J."/>
            <person name="Geng L."/>
            <person name="Wang L."/>
            <person name="Long M."/>
            <person name="Wan Y."/>
            <person name="He N."/>
            <person name="Zhang Z."/>
            <person name="Lu C."/>
            <person name="Keeling P.J."/>
            <person name="Wang J."/>
            <person name="Xiang Z."/>
            <person name="Zhou Z."/>
        </authorList>
    </citation>
    <scope>NUCLEOTIDE SEQUENCE [LARGE SCALE GENOMIC DNA]</scope>
    <source>
        <strain evidence="5">CQ1 / CVCC 102059</strain>
    </source>
</reference>